<dbReference type="OrthoDB" id="5287793at2"/>
<evidence type="ECO:0000256" key="1">
    <source>
        <dbReference type="ARBA" id="ARBA00022435"/>
    </source>
</evidence>
<feature type="domain" description="Isocitrate dehydrogenase kinase/phosphatase (AceK) regulatory" evidence="13">
    <location>
        <begin position="10"/>
        <end position="312"/>
    </location>
</feature>
<evidence type="ECO:0000256" key="5">
    <source>
        <dbReference type="ARBA" id="ARBA00022679"/>
    </source>
</evidence>
<organism evidence="14 15">
    <name type="scientific">Photobacterium frigidiphilum</name>
    <dbReference type="NCBI Taxonomy" id="264736"/>
    <lineage>
        <taxon>Bacteria</taxon>
        <taxon>Pseudomonadati</taxon>
        <taxon>Pseudomonadota</taxon>
        <taxon>Gammaproteobacteria</taxon>
        <taxon>Vibrionales</taxon>
        <taxon>Vibrionaceae</taxon>
        <taxon>Photobacterium</taxon>
    </lineage>
</organism>
<name>A0A2T3JB62_9GAMM</name>
<keyword evidence="1 11" id="KW-0329">Glyoxylate bypass</keyword>
<evidence type="ECO:0000256" key="4">
    <source>
        <dbReference type="ARBA" id="ARBA00022532"/>
    </source>
</evidence>
<dbReference type="Pfam" id="PF20423">
    <property type="entry name" value="AceK_regulatory"/>
    <property type="match status" value="1"/>
</dbReference>
<dbReference type="InterPro" id="IPR046855">
    <property type="entry name" value="AceK_kinase"/>
</dbReference>
<dbReference type="Pfam" id="PF06315">
    <property type="entry name" value="AceK_kinase"/>
    <property type="match status" value="1"/>
</dbReference>
<dbReference type="PIRSF" id="PIRSF000719">
    <property type="entry name" value="AceK"/>
    <property type="match status" value="1"/>
</dbReference>
<evidence type="ECO:0000256" key="2">
    <source>
        <dbReference type="ARBA" id="ARBA00022490"/>
    </source>
</evidence>
<comment type="caution">
    <text evidence="14">The sequence shown here is derived from an EMBL/GenBank/DDBJ whole genome shotgun (WGS) entry which is preliminary data.</text>
</comment>
<dbReference type="NCBIfam" id="NF002804">
    <property type="entry name" value="PRK02946.1"/>
    <property type="match status" value="1"/>
</dbReference>
<evidence type="ECO:0000256" key="10">
    <source>
        <dbReference type="ARBA" id="ARBA00022912"/>
    </source>
</evidence>
<dbReference type="GO" id="GO:0006099">
    <property type="term" value="P:tricarboxylic acid cycle"/>
    <property type="evidence" value="ECO:0007669"/>
    <property type="project" value="UniProtKB-UniRule"/>
</dbReference>
<proteinExistence type="inferred from homology"/>
<reference evidence="14 15" key="1">
    <citation type="submission" date="2018-01" db="EMBL/GenBank/DDBJ databases">
        <title>Whole genome sequencing of Histamine producing bacteria.</title>
        <authorList>
            <person name="Butler K."/>
        </authorList>
    </citation>
    <scope>NUCLEOTIDE SEQUENCE [LARGE SCALE GENOMIC DNA]</scope>
    <source>
        <strain evidence="14 15">JCM 12947</strain>
    </source>
</reference>
<dbReference type="EC" id="2.7.11.5" evidence="11"/>
<dbReference type="AlphaFoldDB" id="A0A2T3JB62"/>
<accession>A0A2T3JB62</accession>
<evidence type="ECO:0000256" key="8">
    <source>
        <dbReference type="ARBA" id="ARBA00022801"/>
    </source>
</evidence>
<dbReference type="Proteomes" id="UP000240987">
    <property type="component" value="Unassembled WGS sequence"/>
</dbReference>
<keyword evidence="4 11" id="KW-0816">Tricarboxylic acid cycle</keyword>
<dbReference type="HAMAP" id="MF_00747">
    <property type="entry name" value="AceK"/>
    <property type="match status" value="1"/>
</dbReference>
<dbReference type="GO" id="GO:0005737">
    <property type="term" value="C:cytoplasm"/>
    <property type="evidence" value="ECO:0007669"/>
    <property type="project" value="UniProtKB-SubCell"/>
</dbReference>
<dbReference type="GO" id="GO:0004721">
    <property type="term" value="F:phosphoprotein phosphatase activity"/>
    <property type="evidence" value="ECO:0007669"/>
    <property type="project" value="UniProtKB-KW"/>
</dbReference>
<evidence type="ECO:0000313" key="15">
    <source>
        <dbReference type="Proteomes" id="UP000240987"/>
    </source>
</evidence>
<feature type="active site" evidence="11">
    <location>
        <position position="374"/>
    </location>
</feature>
<feature type="binding site" evidence="11">
    <location>
        <begin position="318"/>
        <end position="324"/>
    </location>
    <ligand>
        <name>ATP</name>
        <dbReference type="ChEBI" id="CHEBI:30616"/>
    </ligand>
</feature>
<dbReference type="PANTHER" id="PTHR39559">
    <property type="match status" value="1"/>
</dbReference>
<keyword evidence="15" id="KW-1185">Reference proteome</keyword>
<dbReference type="InterPro" id="IPR046854">
    <property type="entry name" value="AceK_regulatory"/>
</dbReference>
<dbReference type="GO" id="GO:0006006">
    <property type="term" value="P:glucose metabolic process"/>
    <property type="evidence" value="ECO:0007669"/>
    <property type="project" value="InterPro"/>
</dbReference>
<keyword evidence="7 11" id="KW-0418">Kinase</keyword>
<evidence type="ECO:0000256" key="9">
    <source>
        <dbReference type="ARBA" id="ARBA00022840"/>
    </source>
</evidence>
<evidence type="ECO:0000259" key="12">
    <source>
        <dbReference type="Pfam" id="PF06315"/>
    </source>
</evidence>
<dbReference type="InterPro" id="IPR010452">
    <property type="entry name" value="Isocitrate_DH_AceK"/>
</dbReference>
<keyword evidence="10 11" id="KW-0904">Protein phosphatase</keyword>
<keyword evidence="9 11" id="KW-0067">ATP-binding</keyword>
<keyword evidence="6 11" id="KW-0547">Nucleotide-binding</keyword>
<feature type="domain" description="Isocitrate dehydrogenase kinase/phosphatase (AceK) kinase" evidence="12">
    <location>
        <begin position="313"/>
        <end position="567"/>
    </location>
</feature>
<gene>
    <name evidence="11" type="primary">aceK</name>
    <name evidence="14" type="ORF">C9J12_19775</name>
</gene>
<comment type="catalytic activity">
    <reaction evidence="11">
        <text>L-seryl-[isocitrate dehydrogenase] + ATP = O-phospho-L-seryl-[isocitrate dehydrogenase] + ADP + H(+)</text>
        <dbReference type="Rhea" id="RHEA:43540"/>
        <dbReference type="Rhea" id="RHEA-COMP:10605"/>
        <dbReference type="Rhea" id="RHEA-COMP:10606"/>
        <dbReference type="ChEBI" id="CHEBI:15378"/>
        <dbReference type="ChEBI" id="CHEBI:29999"/>
        <dbReference type="ChEBI" id="CHEBI:30616"/>
        <dbReference type="ChEBI" id="CHEBI:83421"/>
        <dbReference type="ChEBI" id="CHEBI:456216"/>
        <dbReference type="EC" id="2.7.11.5"/>
    </reaction>
</comment>
<keyword evidence="3 11" id="KW-0723">Serine/threonine-protein kinase</keyword>
<protein>
    <recommendedName>
        <fullName evidence="11">Isocitrate dehydrogenase kinase/phosphatase</fullName>
        <shortName evidence="11">IDH kinase/phosphatase</shortName>
        <shortName evidence="11">IDHK/P</shortName>
        <ecNumber evidence="11">2.7.11.5</ecNumber>
        <ecNumber evidence="11">3.1.3.-</ecNumber>
    </recommendedName>
</protein>
<dbReference type="GO" id="GO:0006097">
    <property type="term" value="P:glyoxylate cycle"/>
    <property type="evidence" value="ECO:0007669"/>
    <property type="project" value="UniProtKB-UniRule"/>
</dbReference>
<feature type="binding site" evidence="11">
    <location>
        <position position="339"/>
    </location>
    <ligand>
        <name>ATP</name>
        <dbReference type="ChEBI" id="CHEBI:30616"/>
    </ligand>
</feature>
<comment type="function">
    <text evidence="11">Bifunctional enzyme which can phosphorylate or dephosphorylate isocitrate dehydrogenase (IDH) on a specific serine residue. This is a regulatory mechanism which enables bacteria to bypass the Krebs cycle via the glyoxylate shunt in response to the source of carbon. When bacteria are grown on glucose, IDH is fully active and unphosphorylated, but when grown on acetate or ethanol, the activity of IDH declines drastically concomitant with its phosphorylation.</text>
</comment>
<evidence type="ECO:0000256" key="3">
    <source>
        <dbReference type="ARBA" id="ARBA00022527"/>
    </source>
</evidence>
<keyword evidence="8 11" id="KW-0378">Hydrolase</keyword>
<keyword evidence="5 11" id="KW-0808">Transferase</keyword>
<evidence type="ECO:0000256" key="7">
    <source>
        <dbReference type="ARBA" id="ARBA00022777"/>
    </source>
</evidence>
<dbReference type="GO" id="GO:0004674">
    <property type="term" value="F:protein serine/threonine kinase activity"/>
    <property type="evidence" value="ECO:0007669"/>
    <property type="project" value="UniProtKB-KW"/>
</dbReference>
<dbReference type="EMBL" id="PYMJ01000024">
    <property type="protein sequence ID" value="PSU46098.1"/>
    <property type="molecule type" value="Genomic_DNA"/>
</dbReference>
<dbReference type="RefSeq" id="WP_107244281.1">
    <property type="nucleotide sequence ID" value="NZ_PYMJ01000024.1"/>
</dbReference>
<dbReference type="GO" id="GO:0016208">
    <property type="term" value="F:AMP binding"/>
    <property type="evidence" value="ECO:0007669"/>
    <property type="project" value="TreeGrafter"/>
</dbReference>
<evidence type="ECO:0000259" key="13">
    <source>
        <dbReference type="Pfam" id="PF20423"/>
    </source>
</evidence>
<comment type="subcellular location">
    <subcellularLocation>
        <location evidence="11">Cytoplasm</location>
    </subcellularLocation>
</comment>
<dbReference type="GO" id="GO:0008772">
    <property type="term" value="F:[isocitrate dehydrogenase (NADP+)] kinase activity"/>
    <property type="evidence" value="ECO:0007669"/>
    <property type="project" value="UniProtKB-UniRule"/>
</dbReference>
<dbReference type="GO" id="GO:0005524">
    <property type="term" value="F:ATP binding"/>
    <property type="evidence" value="ECO:0007669"/>
    <property type="project" value="UniProtKB-UniRule"/>
</dbReference>
<evidence type="ECO:0000256" key="6">
    <source>
        <dbReference type="ARBA" id="ARBA00022741"/>
    </source>
</evidence>
<dbReference type="EC" id="3.1.3.-" evidence="11"/>
<evidence type="ECO:0000256" key="11">
    <source>
        <dbReference type="HAMAP-Rule" id="MF_00747"/>
    </source>
</evidence>
<comment type="similarity">
    <text evidence="11">Belongs to the AceK family.</text>
</comment>
<evidence type="ECO:0000313" key="14">
    <source>
        <dbReference type="EMBL" id="PSU46098.1"/>
    </source>
</evidence>
<sequence>MTAAMEQLVAHTILQGFDAMYGRFLDVTAGAQERFEQQDWSSVHLALKKRISFYDHHVGLVTSQIQIMLGERYANRSFLMAVKSSYENLLLDYPRYEIAESFFNSVYCRIFEHRNINRDKLFVHSSQENRIPTYPTQLTRIYHAHSGLTSLFDRVLDDTPFTQVWEDKQRDTKLIINHLKQEFGAAFNDDTSLELIREPFYRNKAAYLIGKITLNHDGQYQTIPLVLPVLNNSNKQLYVDACICHVNDVSIIFGFARSYFMVYAPAPGALVRFLSNLIPNKTNAELYTAIGCQKHGKTELYREFLTHLDNSDDQFVTAPGIKGMVMSVFTLPSYDFVFKIIKDKFAPQKDISHATVKEKYKLVKEHDRVGRMADTQEYRHFTFERHRFSDELLAELLAAAPSIIKVTSDQIIISHLYMERRMIPFNIYVEQANDDDLRDAVDEYGKAIKQLAAANIFPGDMLFKNFGVTRHKRVVFYDYDEINYMTEMNFRKIPEPRTPEDEMSAEPWYSVGIYDVFPEEFRTFLLINPKVKALFNELHSDLFEAKYWQYLQQNITHGQYEDVYPYRSVHRLRMT</sequence>
<dbReference type="PANTHER" id="PTHR39559:SF1">
    <property type="entry name" value="ISOCITRATE DEHYDROGENASE KINASE_PHOSPHATASE"/>
    <property type="match status" value="1"/>
</dbReference>
<keyword evidence="2 11" id="KW-0963">Cytoplasm</keyword>